<evidence type="ECO:0000256" key="1">
    <source>
        <dbReference type="ARBA" id="ARBA00022617"/>
    </source>
</evidence>
<dbReference type="EMBL" id="QJSU01000013">
    <property type="protein sequence ID" value="PYE36527.1"/>
    <property type="molecule type" value="Genomic_DNA"/>
</dbReference>
<keyword evidence="3 4" id="KW-0408">Iron</keyword>
<dbReference type="GO" id="GO:0009055">
    <property type="term" value="F:electron transfer activity"/>
    <property type="evidence" value="ECO:0007669"/>
    <property type="project" value="InterPro"/>
</dbReference>
<evidence type="ECO:0000313" key="6">
    <source>
        <dbReference type="EMBL" id="PYE36527.1"/>
    </source>
</evidence>
<keyword evidence="2 4" id="KW-0479">Metal-binding</keyword>
<keyword evidence="1 4" id="KW-0349">Heme</keyword>
<gene>
    <name evidence="6" type="ORF">DFP82_11313</name>
</gene>
<comment type="caution">
    <text evidence="6">The sequence shown here is derived from an EMBL/GenBank/DDBJ whole genome shotgun (WGS) entry which is preliminary data.</text>
</comment>
<dbReference type="GO" id="GO:0020037">
    <property type="term" value="F:heme binding"/>
    <property type="evidence" value="ECO:0007669"/>
    <property type="project" value="InterPro"/>
</dbReference>
<sequence>MTMVTSNPFKLSSSLSSSKAVMTLVVGVSIALITLSGCSQHRTENVATIASQQTAPMVFDNQASRNNGAWGGVYLSKEALTRPPMDIVDISAIPKMSDDANLQKWLAKFEGSTQGKTGFFATDGKKLYDDSCAGCHMLKGEGAQGAGYYPPLANNSKMESKYYIISILINGLRGMPSFHSMMNDQQIAAVTQYVHSDLNNYTDTVTTDNVSQLRHDFPPGSDPSE</sequence>
<dbReference type="GO" id="GO:0046872">
    <property type="term" value="F:metal ion binding"/>
    <property type="evidence" value="ECO:0007669"/>
    <property type="project" value="UniProtKB-KW"/>
</dbReference>
<protein>
    <submittedName>
        <fullName evidence="6">Mono/diheme cytochrome c family protein</fullName>
    </submittedName>
</protein>
<dbReference type="AlphaFoldDB" id="A0A2V4U8Q8"/>
<dbReference type="PROSITE" id="PS51007">
    <property type="entry name" value="CYTC"/>
    <property type="match status" value="1"/>
</dbReference>
<evidence type="ECO:0000313" key="7">
    <source>
        <dbReference type="Proteomes" id="UP000247746"/>
    </source>
</evidence>
<dbReference type="Gene3D" id="1.10.760.10">
    <property type="entry name" value="Cytochrome c-like domain"/>
    <property type="match status" value="1"/>
</dbReference>
<proteinExistence type="predicted"/>
<feature type="domain" description="Cytochrome c" evidence="5">
    <location>
        <begin position="119"/>
        <end position="198"/>
    </location>
</feature>
<dbReference type="Pfam" id="PF13442">
    <property type="entry name" value="Cytochrome_CBB3"/>
    <property type="match status" value="1"/>
</dbReference>
<evidence type="ECO:0000259" key="5">
    <source>
        <dbReference type="PROSITE" id="PS51007"/>
    </source>
</evidence>
<dbReference type="SUPFAM" id="SSF46626">
    <property type="entry name" value="Cytochrome c"/>
    <property type="match status" value="1"/>
</dbReference>
<name>A0A2V4U8Q8_9GAMM</name>
<evidence type="ECO:0000256" key="2">
    <source>
        <dbReference type="ARBA" id="ARBA00022723"/>
    </source>
</evidence>
<accession>A0A2V4U8Q8</accession>
<dbReference type="PANTHER" id="PTHR35008">
    <property type="entry name" value="BLL4482 PROTEIN-RELATED"/>
    <property type="match status" value="1"/>
</dbReference>
<dbReference type="InterPro" id="IPR051459">
    <property type="entry name" value="Cytochrome_c-type_DH"/>
</dbReference>
<organism evidence="6 7">
    <name type="scientific">Psychrobacter fozii</name>
    <dbReference type="NCBI Taxonomy" id="198480"/>
    <lineage>
        <taxon>Bacteria</taxon>
        <taxon>Pseudomonadati</taxon>
        <taxon>Pseudomonadota</taxon>
        <taxon>Gammaproteobacteria</taxon>
        <taxon>Moraxellales</taxon>
        <taxon>Moraxellaceae</taxon>
        <taxon>Psychrobacter</taxon>
    </lineage>
</organism>
<dbReference type="Proteomes" id="UP000247746">
    <property type="component" value="Unassembled WGS sequence"/>
</dbReference>
<dbReference type="PANTHER" id="PTHR35008:SF4">
    <property type="entry name" value="BLL4482 PROTEIN"/>
    <property type="match status" value="1"/>
</dbReference>
<reference evidence="6 7" key="1">
    <citation type="submission" date="2018-06" db="EMBL/GenBank/DDBJ databases">
        <title>Genomic Encyclopedia of Type Strains, Phase III (KMG-III): the genomes of soil and plant-associated and newly described type strains.</title>
        <authorList>
            <person name="Whitman W."/>
        </authorList>
    </citation>
    <scope>NUCLEOTIDE SEQUENCE [LARGE SCALE GENOMIC DNA]</scope>
    <source>
        <strain evidence="6 7">CECT 5889</strain>
    </source>
</reference>
<dbReference type="InterPro" id="IPR036909">
    <property type="entry name" value="Cyt_c-like_dom_sf"/>
</dbReference>
<keyword evidence="7" id="KW-1185">Reference proteome</keyword>
<dbReference type="InterPro" id="IPR009056">
    <property type="entry name" value="Cyt_c-like_dom"/>
</dbReference>
<evidence type="ECO:0000256" key="4">
    <source>
        <dbReference type="PROSITE-ProRule" id="PRU00433"/>
    </source>
</evidence>
<evidence type="ECO:0000256" key="3">
    <source>
        <dbReference type="ARBA" id="ARBA00023004"/>
    </source>
</evidence>